<evidence type="ECO:0000313" key="1">
    <source>
        <dbReference type="EMBL" id="AIU39552.1"/>
    </source>
</evidence>
<reference evidence="1 2" key="1">
    <citation type="journal article" date="2015" name="Genome Announc.">
        <title>Genome sequences of equid herpesviruses 2 and 5.</title>
        <authorList>
            <person name="Wilkie G.S."/>
            <person name="Kerr K."/>
            <person name="Stewart J.P."/>
            <person name="Studdert M.J."/>
            <person name="Davison A.J."/>
        </authorList>
    </citation>
    <scope>NUCLEOTIDE SEQUENCE [LARGE SCALE GENOMIC DNA]</scope>
    <source>
        <strain evidence="1">2-141/67</strain>
    </source>
</reference>
<dbReference type="RefSeq" id="YP_009118417.1">
    <property type="nucleotide sequence ID" value="NC_026421.1"/>
</dbReference>
<dbReference type="Pfam" id="PF25730">
    <property type="entry name" value="Herpes_BDLF2"/>
    <property type="match status" value="1"/>
</dbReference>
<protein>
    <submittedName>
        <fullName evidence="1">Envelope glycoprotein 48</fullName>
    </submittedName>
</protein>
<proteinExistence type="predicted"/>
<evidence type="ECO:0000313" key="2">
    <source>
        <dbReference type="Proteomes" id="UP000124452"/>
    </source>
</evidence>
<gene>
    <name evidence="1" type="primary">ORF27</name>
</gene>
<dbReference type="EMBL" id="KM924295">
    <property type="protein sequence ID" value="AIU39552.1"/>
    <property type="molecule type" value="Genomic_DNA"/>
</dbReference>
<organism evidence="1 2">
    <name type="scientific">Equid gammaherpesvirus 5</name>
    <dbReference type="NCBI Taxonomy" id="10371"/>
    <lineage>
        <taxon>Viruses</taxon>
        <taxon>Duplodnaviria</taxon>
        <taxon>Heunggongvirae</taxon>
        <taxon>Peploviricota</taxon>
        <taxon>Herviviricetes</taxon>
        <taxon>Herpesvirales</taxon>
        <taxon>Orthoherpesviridae</taxon>
        <taxon>Gammaherpesvirinae</taxon>
        <taxon>Percavirus</taxon>
        <taxon>Percavirus equidgamma5</taxon>
    </lineage>
</organism>
<keyword evidence="1" id="KW-0946">Virion</keyword>
<dbReference type="OrthoDB" id="40156at10239"/>
<dbReference type="GO" id="GO:0019031">
    <property type="term" value="C:viral envelope"/>
    <property type="evidence" value="ECO:0007669"/>
    <property type="project" value="UniProtKB-KW"/>
</dbReference>
<dbReference type="KEGG" id="vg:23104164"/>
<keyword evidence="1" id="KW-0261">Viral envelope protein</keyword>
<sequence>MKHILKVARFDDGTVQEIYIQEDVKVESYYKTHVDEERDEVETPFEIELNVPAVEAFDIESVEEKMKGRCENFKCPWQWRRLLVTIAPILANVLLYILLAWAMNPFFTTHYLLNCTSPHLYPNCTLSNYTYAYNSSENNSTHPSISWPPFYVAIGNGGGACAVSVALWELAGNGVLCNNNTGVCVGVV</sequence>
<name>A0A0B4Q5I2_9GAMA</name>
<accession>A0A0B4Q5I2</accession>
<dbReference type="InterPro" id="IPR057861">
    <property type="entry name" value="BDLF2/ORF27-like"/>
</dbReference>
<keyword evidence="2" id="KW-1185">Reference proteome</keyword>
<dbReference type="GeneID" id="23104164"/>
<dbReference type="Proteomes" id="UP000124452">
    <property type="component" value="Segment"/>
</dbReference>